<dbReference type="Proteomes" id="UP000000600">
    <property type="component" value="Unassembled WGS sequence"/>
</dbReference>
<keyword evidence="2" id="KW-0732">Signal</keyword>
<evidence type="ECO:0000313" key="4">
    <source>
        <dbReference type="Proteomes" id="UP000000600"/>
    </source>
</evidence>
<organism evidence="3 4">
    <name type="scientific">Paramecium tetraurelia</name>
    <dbReference type="NCBI Taxonomy" id="5888"/>
    <lineage>
        <taxon>Eukaryota</taxon>
        <taxon>Sar</taxon>
        <taxon>Alveolata</taxon>
        <taxon>Ciliophora</taxon>
        <taxon>Intramacronucleata</taxon>
        <taxon>Oligohymenophorea</taxon>
        <taxon>Peniculida</taxon>
        <taxon>Parameciidae</taxon>
        <taxon>Paramecium</taxon>
    </lineage>
</organism>
<name>A0E9S2_PARTE</name>
<dbReference type="RefSeq" id="XP_001459436.1">
    <property type="nucleotide sequence ID" value="XM_001459399.1"/>
</dbReference>
<evidence type="ECO:0000313" key="3">
    <source>
        <dbReference type="EMBL" id="CAK92039.1"/>
    </source>
</evidence>
<gene>
    <name evidence="3" type="ORF">GSPATT00024770001</name>
</gene>
<feature type="signal peptide" evidence="2">
    <location>
        <begin position="1"/>
        <end position="17"/>
    </location>
</feature>
<keyword evidence="1" id="KW-0812">Transmembrane</keyword>
<keyword evidence="1" id="KW-0472">Membrane</keyword>
<dbReference type="EMBL" id="CT868666">
    <property type="protein sequence ID" value="CAK92039.1"/>
    <property type="molecule type" value="Genomic_DNA"/>
</dbReference>
<dbReference type="GeneID" id="5045221"/>
<proteinExistence type="predicted"/>
<sequence>MLLNCVILWTLLQFVQTCILRNQLFQNSYNVQNQPNIIPLGLLFNGSSLQYSIQNNNNSQGYKIFQSVDLLQTYNTALNAIQVIASSQFPIITNAQVQIQIVFLTQTQSNYQLLKTIWSASSIDTNYQVLATLTNQQNCNRVAHMTQNGIVILCQNQLVFYNMTSNAIIYSQITWPTFTISYYWLKAINDGMINNQSQDTVYVSFSDGKSSFTSTSYVNTNGQFVKVDAINYDGIVTGFDAYPDSTYFILRNSILSYINKNAQINCNITFNSQSFMSIFSGLNKLGQAHFYIAVINQTSLTQFIFNTDDSLFSQPFHQSFPAIDLNQQPQLFNDQYYFVIQYGFKYEVFNGYENQQVGISPLFYQSISSNSLILYISYSDQILIQTVTQATLNQVNQPILVFEKPILNIQQNFVYTIFAVDTLTGIDTCSQNLMQKKISAEFNQVQQYQNCSQINVNLYNPQIKQIDVGYCALGPNITYQAGTFVNIEGLGIDSQIGQFVIEVDELELFFQELAIYQINEIYTFQSNPREFTYFTYLINPLNSKQYIQLIQFNDFQVEYQICDKWICQNTTVINLDYQVTMSQIGVDISKKEDFILLITNAATSYQLCIYQFQSLQQIDLQVLDVAEDLNIDPTFSIVQIMLSGPYLYLIIDNPNQMVIYDIYNFNLVEFDAPNLQPRKLEQNYASYGDNIFLDNTVDLVIFEMVNGQFTIGAQIEYPTNADSVAIGLLGDGVYIALSSDTGDSYLYYYSRQLLFQSIINPQYVIQIPLYNAQFIQPMISSFSSQFFYIQMVMPDTSIQLCIFKSDYYLLYLTYYFKEQFNSISVIQVDTLQNYDLIGFQSAQEFTILQNYWQVSVILNSEFLVPGIQLLNDTQILLICSNNYLSDYAFSFPVSVNNLYYDILRTNQYYPTVNQTEQSFSIMVDPLQYFQGSIINYNVKSRGKNNAFISQYIIDYYFDFEPTINSAAYSQSRELIFSVNNQQAIQYEIGNNQTVLMYEFNNNQYTTCPLIIVEYYQQTPISFCTNNTDTYVYLSGSIIYSINSLTGTPMPNLFNGYYLNYILIMGFQQNSLPNCLIINTYHLTWVDSFQMMLMERTENCVYQLFTFTMININTNPSNMKQLQCAGWIGITDDISTFPFHYNCFNLTEPKMQVNVYTPKQLFIQSILSNSIQLIQITQIGLPVIYSNYSEITLLFGSQNNAYSFLVQIFENSVEIGDKLLIFQQFSNQKAVQTVSGYNSQGNLTVISMFLQKVGSQIFQTLCIYQPFNFNFTGKLKVIEFLFCRTLHYSLPYTQKYSPFLYYLINNLVLTNQHLLIISQQLEITVQAFPHTESIVYLNASNFDSFQNLTINIIQTDLDRTYVGWIVFSLLVVLSIAIIWGYQYIKKLRNINTDVENYIEL</sequence>
<protein>
    <recommendedName>
        <fullName evidence="5">Transmembrane protein</fullName>
    </recommendedName>
</protein>
<dbReference type="OMA" id="FTMININ"/>
<keyword evidence="1" id="KW-1133">Transmembrane helix</keyword>
<feature type="chain" id="PRO_5002624358" description="Transmembrane protein" evidence="2">
    <location>
        <begin position="18"/>
        <end position="1399"/>
    </location>
</feature>
<evidence type="ECO:0000256" key="2">
    <source>
        <dbReference type="SAM" id="SignalP"/>
    </source>
</evidence>
<dbReference type="InParanoid" id="A0E9S2"/>
<dbReference type="OrthoDB" id="289611at2759"/>
<feature type="transmembrane region" description="Helical" evidence="1">
    <location>
        <begin position="1360"/>
        <end position="1380"/>
    </location>
</feature>
<evidence type="ECO:0000256" key="1">
    <source>
        <dbReference type="SAM" id="Phobius"/>
    </source>
</evidence>
<dbReference type="HOGENOM" id="CLU_254452_0_0_1"/>
<reference evidence="3 4" key="1">
    <citation type="journal article" date="2006" name="Nature">
        <title>Global trends of whole-genome duplications revealed by the ciliate Paramecium tetraurelia.</title>
        <authorList>
            <consortium name="Genoscope"/>
            <person name="Aury J.-M."/>
            <person name="Jaillon O."/>
            <person name="Duret L."/>
            <person name="Noel B."/>
            <person name="Jubin C."/>
            <person name="Porcel B.M."/>
            <person name="Segurens B."/>
            <person name="Daubin V."/>
            <person name="Anthouard V."/>
            <person name="Aiach N."/>
            <person name="Arnaiz O."/>
            <person name="Billaut A."/>
            <person name="Beisson J."/>
            <person name="Blanc I."/>
            <person name="Bouhouche K."/>
            <person name="Camara F."/>
            <person name="Duharcourt S."/>
            <person name="Guigo R."/>
            <person name="Gogendeau D."/>
            <person name="Katinka M."/>
            <person name="Keller A.-M."/>
            <person name="Kissmehl R."/>
            <person name="Klotz C."/>
            <person name="Koll F."/>
            <person name="Le Moue A."/>
            <person name="Lepere C."/>
            <person name="Malinsky S."/>
            <person name="Nowacki M."/>
            <person name="Nowak J.K."/>
            <person name="Plattner H."/>
            <person name="Poulain J."/>
            <person name="Ruiz F."/>
            <person name="Serrano V."/>
            <person name="Zagulski M."/>
            <person name="Dessen P."/>
            <person name="Betermier M."/>
            <person name="Weissenbach J."/>
            <person name="Scarpelli C."/>
            <person name="Schachter V."/>
            <person name="Sperling L."/>
            <person name="Meyer E."/>
            <person name="Cohen J."/>
            <person name="Wincker P."/>
        </authorList>
    </citation>
    <scope>NUCLEOTIDE SEQUENCE [LARGE SCALE GENOMIC DNA]</scope>
    <source>
        <strain evidence="3 4">Stock d4-2</strain>
    </source>
</reference>
<keyword evidence="4" id="KW-1185">Reference proteome</keyword>
<accession>A0E9S2</accession>
<dbReference type="KEGG" id="ptm:GSPATT00024770001"/>
<evidence type="ECO:0008006" key="5">
    <source>
        <dbReference type="Google" id="ProtNLM"/>
    </source>
</evidence>